<dbReference type="Gene3D" id="1.20.1070.10">
    <property type="entry name" value="Rhodopsin 7-helix transmembrane proteins"/>
    <property type="match status" value="3"/>
</dbReference>
<feature type="transmembrane region" description="Helical" evidence="17">
    <location>
        <begin position="67"/>
        <end position="89"/>
    </location>
</feature>
<dbReference type="InterPro" id="IPR000929">
    <property type="entry name" value="Dopamine_rcpt"/>
</dbReference>
<dbReference type="SMART" id="SM01381">
    <property type="entry name" value="7TM_GPCR_Srsx"/>
    <property type="match status" value="1"/>
</dbReference>
<feature type="domain" description="G-protein coupled receptors family 1 profile" evidence="18">
    <location>
        <begin position="46"/>
        <end position="444"/>
    </location>
</feature>
<dbReference type="GO" id="GO:0004930">
    <property type="term" value="F:G protein-coupled receptor activity"/>
    <property type="evidence" value="ECO:0007669"/>
    <property type="project" value="UniProtKB-KW"/>
</dbReference>
<evidence type="ECO:0000256" key="2">
    <source>
        <dbReference type="ARBA" id="ARBA00016167"/>
    </source>
</evidence>
<keyword evidence="13" id="KW-0449">Lipoprotein</keyword>
<evidence type="ECO:0000256" key="7">
    <source>
        <dbReference type="ARBA" id="ARBA00023136"/>
    </source>
</evidence>
<feature type="transmembrane region" description="Helical" evidence="17">
    <location>
        <begin position="392"/>
        <end position="412"/>
    </location>
</feature>
<evidence type="ECO:0000259" key="18">
    <source>
        <dbReference type="PROSITE" id="PS50262"/>
    </source>
</evidence>
<comment type="subcellular location">
    <subcellularLocation>
        <location evidence="1">Cell membrane</location>
        <topology evidence="1">Multi-pass membrane protein</topology>
    </subcellularLocation>
</comment>
<keyword evidence="19" id="KW-1185">Reference proteome</keyword>
<evidence type="ECO:0000256" key="14">
    <source>
        <dbReference type="ARBA" id="ARBA00025000"/>
    </source>
</evidence>
<keyword evidence="12" id="KW-0807">Transducer</keyword>
<dbReference type="GO" id="GO:0051481">
    <property type="term" value="P:negative regulation of cytosolic calcium ion concentration"/>
    <property type="evidence" value="ECO:0007669"/>
    <property type="project" value="TreeGrafter"/>
</dbReference>
<feature type="transmembrane region" description="Helical" evidence="17">
    <location>
        <begin position="204"/>
        <end position="227"/>
    </location>
</feature>
<keyword evidence="5 17" id="KW-1133">Transmembrane helix</keyword>
<dbReference type="InterPro" id="IPR017452">
    <property type="entry name" value="GPCR_Rhodpsn_7TM"/>
</dbReference>
<protein>
    <recommendedName>
        <fullName evidence="2">D(3) dopamine receptor</fullName>
    </recommendedName>
    <alternativeName>
        <fullName evidence="15">Dopamine D3 receptor</fullName>
    </alternativeName>
</protein>
<dbReference type="GeneID" id="109387959"/>
<keyword evidence="7 17" id="KW-0472">Membrane</keyword>
<dbReference type="GO" id="GO:0060158">
    <property type="term" value="P:phospholipase C-activating dopamine receptor signaling pathway"/>
    <property type="evidence" value="ECO:0007669"/>
    <property type="project" value="TreeGrafter"/>
</dbReference>
<dbReference type="PROSITE" id="PS50262">
    <property type="entry name" value="G_PROTEIN_RECEP_F1_2"/>
    <property type="match status" value="1"/>
</dbReference>
<dbReference type="Pfam" id="PF00001">
    <property type="entry name" value="7tm_1"/>
    <property type="match status" value="2"/>
</dbReference>
<reference evidence="20" key="1">
    <citation type="submission" date="2025-08" db="UniProtKB">
        <authorList>
            <consortium name="RefSeq"/>
        </authorList>
    </citation>
    <scope>IDENTIFICATION</scope>
    <source>
        <tissue evidence="20">Muscle</tissue>
    </source>
</reference>
<dbReference type="GO" id="GO:0043266">
    <property type="term" value="P:regulation of potassium ion transport"/>
    <property type="evidence" value="ECO:0007669"/>
    <property type="project" value="TreeGrafter"/>
</dbReference>
<name>A0A8B7S363_HIPAR</name>
<evidence type="ECO:0000256" key="10">
    <source>
        <dbReference type="ARBA" id="ARBA00023170"/>
    </source>
</evidence>
<keyword evidence="4 17" id="KW-0812">Transmembrane</keyword>
<comment type="function">
    <text evidence="14">Dopamine receptor whose activity is mediated by G proteins which inhibit adenylyl cyclase. Promotes cell proliferation.</text>
</comment>
<evidence type="ECO:0000256" key="5">
    <source>
        <dbReference type="ARBA" id="ARBA00022989"/>
    </source>
</evidence>
<dbReference type="InterPro" id="IPR000276">
    <property type="entry name" value="GPCR_Rhodpsn"/>
</dbReference>
<dbReference type="CTD" id="1814"/>
<comment type="subunit">
    <text evidence="16">Interacts with CLIC6. Interacts with GRK4. Interacts with PALM. Interacts with FLNA (via filamin repeat 21); increases PKA-mediated phosphorylation of FLNA.</text>
</comment>
<dbReference type="GO" id="GO:0014059">
    <property type="term" value="P:regulation of dopamine secretion"/>
    <property type="evidence" value="ECO:0007669"/>
    <property type="project" value="TreeGrafter"/>
</dbReference>
<evidence type="ECO:0000256" key="13">
    <source>
        <dbReference type="ARBA" id="ARBA00023288"/>
    </source>
</evidence>
<dbReference type="PRINTS" id="PR00237">
    <property type="entry name" value="GPCRRHODOPSN"/>
</dbReference>
<evidence type="ECO:0000256" key="9">
    <source>
        <dbReference type="ARBA" id="ARBA00023157"/>
    </source>
</evidence>
<organism evidence="19 20">
    <name type="scientific">Hipposideros armiger</name>
    <name type="common">Great Himalayan leaf-nosed bat</name>
    <dbReference type="NCBI Taxonomy" id="186990"/>
    <lineage>
        <taxon>Eukaryota</taxon>
        <taxon>Metazoa</taxon>
        <taxon>Chordata</taxon>
        <taxon>Craniata</taxon>
        <taxon>Vertebrata</taxon>
        <taxon>Euteleostomi</taxon>
        <taxon>Mammalia</taxon>
        <taxon>Eutheria</taxon>
        <taxon>Laurasiatheria</taxon>
        <taxon>Chiroptera</taxon>
        <taxon>Yinpterochiroptera</taxon>
        <taxon>Rhinolophoidea</taxon>
        <taxon>Hipposideridae</taxon>
        <taxon>Hipposideros</taxon>
    </lineage>
</organism>
<evidence type="ECO:0000313" key="20">
    <source>
        <dbReference type="RefSeq" id="XP_019507767.1"/>
    </source>
</evidence>
<dbReference type="GO" id="GO:0045202">
    <property type="term" value="C:synapse"/>
    <property type="evidence" value="ECO:0007669"/>
    <property type="project" value="GOC"/>
</dbReference>
<proteinExistence type="predicted"/>
<evidence type="ECO:0000256" key="12">
    <source>
        <dbReference type="ARBA" id="ARBA00023224"/>
    </source>
</evidence>
<dbReference type="GO" id="GO:0001591">
    <property type="term" value="F:dopamine neurotransmitter receptor activity, coupled via Gi/Go"/>
    <property type="evidence" value="ECO:0007669"/>
    <property type="project" value="TreeGrafter"/>
</dbReference>
<accession>A0A8B7S363</accession>
<keyword evidence="3" id="KW-1003">Cell membrane</keyword>
<dbReference type="Proteomes" id="UP000694851">
    <property type="component" value="Unplaced"/>
</dbReference>
<dbReference type="PANTHER" id="PTHR24248">
    <property type="entry name" value="ADRENERGIC RECEPTOR-RELATED G-PROTEIN COUPLED RECEPTOR"/>
    <property type="match status" value="1"/>
</dbReference>
<dbReference type="PRINTS" id="PR00568">
    <property type="entry name" value="DOPAMINED3R"/>
</dbReference>
<evidence type="ECO:0000256" key="8">
    <source>
        <dbReference type="ARBA" id="ARBA00023139"/>
    </source>
</evidence>
<dbReference type="GO" id="GO:0051967">
    <property type="term" value="P:negative regulation of synaptic transmission, glutamatergic"/>
    <property type="evidence" value="ECO:0007669"/>
    <property type="project" value="TreeGrafter"/>
</dbReference>
<evidence type="ECO:0000256" key="15">
    <source>
        <dbReference type="ARBA" id="ARBA00029573"/>
    </source>
</evidence>
<sequence>MAPLSQLSGHINSTCGADNSTEASWARPHAYYALSYCALILAIIFGNGLVCAAVLRERALQTTTNYLVVSLAVADLLVATLVMPWVVYLELRSRREILMAELEKGREDSQNGWHSGGLEARGQLESFGPYRLKKQDTKESARYTAVVMPVHYQHGTGQSSCRRVALMITTVWVLAFAVSCPLLFGFNTTGDPSVCSISNPDFVIYSSVVSFYLPFGVTVLVYARIYVVLRQRRRKRILTRQNSQCISVRPGFPQQSSCLRLHPIRQFSIRARIPSEATGKMEHSDDKQYPQKCQDPLLSHLQPLSPGEAHMELRRYYSICQDTAFGPPGFQEAEGELKKEGRTRNSLSPTVAPKLSLEVRKLSNGRLSTSLRLGPLQPRAVPLREKKATQMLAIVLGTFIVCWLPFFLTHVLNAHCPACHVSPELYSATTWLGYVNSALNPVIYTTFNVEFRKAFLKILSC</sequence>
<evidence type="ECO:0000256" key="11">
    <source>
        <dbReference type="ARBA" id="ARBA00023180"/>
    </source>
</evidence>
<evidence type="ECO:0000256" key="1">
    <source>
        <dbReference type="ARBA" id="ARBA00004651"/>
    </source>
</evidence>
<evidence type="ECO:0000256" key="4">
    <source>
        <dbReference type="ARBA" id="ARBA00022692"/>
    </source>
</evidence>
<keyword evidence="6" id="KW-0297">G-protein coupled receptor</keyword>
<evidence type="ECO:0000256" key="6">
    <source>
        <dbReference type="ARBA" id="ARBA00023040"/>
    </source>
</evidence>
<dbReference type="PRINTS" id="PR00242">
    <property type="entry name" value="DOPAMINER"/>
</dbReference>
<dbReference type="OrthoDB" id="10034726at2759"/>
<dbReference type="SUPFAM" id="SSF81321">
    <property type="entry name" value="Family A G protein-coupled receptor-like"/>
    <property type="match status" value="2"/>
</dbReference>
<dbReference type="AlphaFoldDB" id="A0A8B7S363"/>
<keyword evidence="10 20" id="KW-0675">Receptor</keyword>
<evidence type="ECO:0000313" key="19">
    <source>
        <dbReference type="Proteomes" id="UP000694851"/>
    </source>
</evidence>
<evidence type="ECO:0000256" key="17">
    <source>
        <dbReference type="SAM" id="Phobius"/>
    </source>
</evidence>
<dbReference type="GO" id="GO:0007195">
    <property type="term" value="P:adenylate cyclase-inhibiting dopamine receptor signaling pathway"/>
    <property type="evidence" value="ECO:0007669"/>
    <property type="project" value="InterPro"/>
</dbReference>
<evidence type="ECO:0000256" key="3">
    <source>
        <dbReference type="ARBA" id="ARBA00022475"/>
    </source>
</evidence>
<keyword evidence="8" id="KW-0564">Palmitate</keyword>
<evidence type="ECO:0000256" key="16">
    <source>
        <dbReference type="ARBA" id="ARBA00046686"/>
    </source>
</evidence>
<dbReference type="FunFam" id="1.20.1070.10:FF:000380">
    <property type="entry name" value="D(3) dopamine receptor"/>
    <property type="match status" value="1"/>
</dbReference>
<dbReference type="PANTHER" id="PTHR24248:SF154">
    <property type="entry name" value="D(3) DOPAMINE RECEPTOR"/>
    <property type="match status" value="1"/>
</dbReference>
<dbReference type="GO" id="GO:0005886">
    <property type="term" value="C:plasma membrane"/>
    <property type="evidence" value="ECO:0007669"/>
    <property type="project" value="UniProtKB-SubCell"/>
</dbReference>
<feature type="transmembrane region" description="Helical" evidence="17">
    <location>
        <begin position="164"/>
        <end position="184"/>
    </location>
</feature>
<keyword evidence="11" id="KW-0325">Glycoprotein</keyword>
<gene>
    <name evidence="20" type="primary">DRD3</name>
</gene>
<feature type="transmembrane region" description="Helical" evidence="17">
    <location>
        <begin position="30"/>
        <end position="55"/>
    </location>
</feature>
<keyword evidence="9" id="KW-1015">Disulfide bond</keyword>
<dbReference type="InterPro" id="IPR001620">
    <property type="entry name" value="Dopamine_D3_rcpt"/>
</dbReference>
<dbReference type="RefSeq" id="XP_019507767.1">
    <property type="nucleotide sequence ID" value="XM_019652222.1"/>
</dbReference>
<dbReference type="KEGG" id="hai:109387959"/>